<organism evidence="1 2">
    <name type="scientific">Fumia xinanensis</name>
    <dbReference type="NCBI Taxonomy" id="2763659"/>
    <lineage>
        <taxon>Bacteria</taxon>
        <taxon>Bacillati</taxon>
        <taxon>Bacillota</taxon>
        <taxon>Clostridia</taxon>
        <taxon>Eubacteriales</taxon>
        <taxon>Oscillospiraceae</taxon>
        <taxon>Fumia</taxon>
    </lineage>
</organism>
<proteinExistence type="predicted"/>
<dbReference type="AlphaFoldDB" id="A0A926E468"/>
<protein>
    <submittedName>
        <fullName evidence="1">CopG family transcriptional regulator</fullName>
    </submittedName>
</protein>
<dbReference type="EMBL" id="JACRSV010000002">
    <property type="protein sequence ID" value="MBC8559824.1"/>
    <property type="molecule type" value="Genomic_DNA"/>
</dbReference>
<dbReference type="RefSeq" id="WP_249294806.1">
    <property type="nucleotide sequence ID" value="NZ_JACRSV010000002.1"/>
</dbReference>
<dbReference type="Proteomes" id="UP000610760">
    <property type="component" value="Unassembled WGS sequence"/>
</dbReference>
<dbReference type="GO" id="GO:0006355">
    <property type="term" value="P:regulation of DNA-templated transcription"/>
    <property type="evidence" value="ECO:0007669"/>
    <property type="project" value="InterPro"/>
</dbReference>
<evidence type="ECO:0000313" key="1">
    <source>
        <dbReference type="EMBL" id="MBC8559824.1"/>
    </source>
</evidence>
<comment type="caution">
    <text evidence="1">The sequence shown here is derived from an EMBL/GenBank/DDBJ whole genome shotgun (WGS) entry which is preliminary data.</text>
</comment>
<accession>A0A926E468</accession>
<reference evidence="1" key="1">
    <citation type="submission" date="2020-08" db="EMBL/GenBank/DDBJ databases">
        <title>Genome public.</title>
        <authorList>
            <person name="Liu C."/>
            <person name="Sun Q."/>
        </authorList>
    </citation>
    <scope>NUCLEOTIDE SEQUENCE</scope>
    <source>
        <strain evidence="1">NSJ-33</strain>
    </source>
</reference>
<sequence>MKNFKILPRPQRPPHTCRTIYLSKELADQIDLARKKLECSFSAFAREALRYALDALDEAKQQKNGQP</sequence>
<gene>
    <name evidence="1" type="ORF">H8710_07040</name>
</gene>
<name>A0A926E468_9FIRM</name>
<evidence type="ECO:0000313" key="2">
    <source>
        <dbReference type="Proteomes" id="UP000610760"/>
    </source>
</evidence>
<keyword evidence="2" id="KW-1185">Reference proteome</keyword>